<accession>A0A838XT56</accession>
<name>A0A838XT56_9HYPH</name>
<evidence type="ECO:0000256" key="4">
    <source>
        <dbReference type="ARBA" id="ARBA00023163"/>
    </source>
</evidence>
<dbReference type="HAMAP" id="MF_00081">
    <property type="entry name" value="HrcA"/>
    <property type="match status" value="1"/>
</dbReference>
<keyword evidence="2 5" id="KW-0805">Transcription regulation</keyword>
<dbReference type="EMBL" id="JACEON010000007">
    <property type="protein sequence ID" value="MBA4611838.1"/>
    <property type="molecule type" value="Genomic_DNA"/>
</dbReference>
<evidence type="ECO:0000259" key="7">
    <source>
        <dbReference type="Pfam" id="PF01628"/>
    </source>
</evidence>
<dbReference type="InterPro" id="IPR023120">
    <property type="entry name" value="WHTH_transcript_rep_HrcA_IDD"/>
</dbReference>
<evidence type="ECO:0000256" key="6">
    <source>
        <dbReference type="SAM" id="MobiDB-lite"/>
    </source>
</evidence>
<dbReference type="GO" id="GO:0003677">
    <property type="term" value="F:DNA binding"/>
    <property type="evidence" value="ECO:0007669"/>
    <property type="project" value="InterPro"/>
</dbReference>
<comment type="similarity">
    <text evidence="5">Belongs to the HrcA family.</text>
</comment>
<dbReference type="GO" id="GO:0045892">
    <property type="term" value="P:negative regulation of DNA-templated transcription"/>
    <property type="evidence" value="ECO:0007669"/>
    <property type="project" value="UniProtKB-UniRule"/>
</dbReference>
<reference evidence="8 9" key="1">
    <citation type="submission" date="2020-07" db="EMBL/GenBank/DDBJ databases">
        <authorList>
            <person name="Li M."/>
        </authorList>
    </citation>
    <scope>NUCLEOTIDE SEQUENCE [LARGE SCALE GENOMIC DNA]</scope>
    <source>
        <strain evidence="8 9">DSM 23284</strain>
    </source>
</reference>
<evidence type="ECO:0000256" key="3">
    <source>
        <dbReference type="ARBA" id="ARBA00023016"/>
    </source>
</evidence>
<dbReference type="PANTHER" id="PTHR34824:SF1">
    <property type="entry name" value="HEAT-INDUCIBLE TRANSCRIPTION REPRESSOR HRCA"/>
    <property type="match status" value="1"/>
</dbReference>
<keyword evidence="9" id="KW-1185">Reference proteome</keyword>
<dbReference type="AlphaFoldDB" id="A0A838XT56"/>
<dbReference type="InterPro" id="IPR002571">
    <property type="entry name" value="HrcA"/>
</dbReference>
<dbReference type="Proteomes" id="UP000559404">
    <property type="component" value="Unassembled WGS sequence"/>
</dbReference>
<dbReference type="PANTHER" id="PTHR34824">
    <property type="entry name" value="HEAT-INDUCIBLE TRANSCRIPTION REPRESSOR HRCA"/>
    <property type="match status" value="1"/>
</dbReference>
<gene>
    <name evidence="5 8" type="primary">hrcA</name>
    <name evidence="8" type="ORF">H1W37_09265</name>
</gene>
<evidence type="ECO:0000256" key="2">
    <source>
        <dbReference type="ARBA" id="ARBA00023015"/>
    </source>
</evidence>
<organism evidence="8 9">
    <name type="scientific">Stappia taiwanensis</name>
    <dbReference type="NCBI Taxonomy" id="992267"/>
    <lineage>
        <taxon>Bacteria</taxon>
        <taxon>Pseudomonadati</taxon>
        <taxon>Pseudomonadota</taxon>
        <taxon>Alphaproteobacteria</taxon>
        <taxon>Hyphomicrobiales</taxon>
        <taxon>Stappiaceae</taxon>
        <taxon>Stappia</taxon>
    </lineage>
</organism>
<keyword evidence="3 5" id="KW-0346">Stress response</keyword>
<evidence type="ECO:0000313" key="9">
    <source>
        <dbReference type="Proteomes" id="UP000559404"/>
    </source>
</evidence>
<proteinExistence type="inferred from homology"/>
<dbReference type="InterPro" id="IPR036388">
    <property type="entry name" value="WH-like_DNA-bd_sf"/>
</dbReference>
<sequence>MIRLDSWGGIFAQIHPISRTGPSTARDAASPVPRHEGGGGGPLQGVGEVTLGVPSVSLSDLDQRSREIFRAIVESYLDTGEPVGSRNLSRLPSIQLSPASIRNIMADLEHAGLLYSPHTSAGRMPTEGGLRFFVDALLEVGDLTSDERAQIEVQVKAARSERTSEQLLTEASQMLSGLSRGAGVVFTHKADVRLRHVEFVRIEPQKALVVLVGDDGSVENRIISLPAGLPPSALVEASNFLTSLIRGRTLAEARRDLERQRDSRQAELDRLTAKVVEAGIATRTGASDDVGSLIVRGRSNLLSDMDAAGDLERIRLLFDDLENKSDLIQLLALAERGDGVRIFIGSENKLFSLSGSSIVVSPFRDQDERIIGVLGVIGPTRLNYARIIPMVDYTARLVGRLLG</sequence>
<dbReference type="SUPFAM" id="SSF55781">
    <property type="entry name" value="GAF domain-like"/>
    <property type="match status" value="1"/>
</dbReference>
<dbReference type="PIRSF" id="PIRSF005485">
    <property type="entry name" value="HrcA"/>
    <property type="match status" value="1"/>
</dbReference>
<evidence type="ECO:0000256" key="1">
    <source>
        <dbReference type="ARBA" id="ARBA00022491"/>
    </source>
</evidence>
<evidence type="ECO:0000313" key="8">
    <source>
        <dbReference type="EMBL" id="MBA4611838.1"/>
    </source>
</evidence>
<keyword evidence="1 5" id="KW-0678">Repressor</keyword>
<keyword evidence="4 5" id="KW-0804">Transcription</keyword>
<evidence type="ECO:0000256" key="5">
    <source>
        <dbReference type="HAMAP-Rule" id="MF_00081"/>
    </source>
</evidence>
<dbReference type="Gene3D" id="1.10.10.10">
    <property type="entry name" value="Winged helix-like DNA-binding domain superfamily/Winged helix DNA-binding domain"/>
    <property type="match status" value="1"/>
</dbReference>
<dbReference type="SUPFAM" id="SSF46785">
    <property type="entry name" value="Winged helix' DNA-binding domain"/>
    <property type="match status" value="1"/>
</dbReference>
<reference evidence="8 9" key="2">
    <citation type="submission" date="2020-08" db="EMBL/GenBank/DDBJ databases">
        <title>Stappia taiwanensis sp. nov., isolated from a coastal thermal spring.</title>
        <authorList>
            <person name="Kampfer P."/>
        </authorList>
    </citation>
    <scope>NUCLEOTIDE SEQUENCE [LARGE SCALE GENOMIC DNA]</scope>
    <source>
        <strain evidence="8 9">DSM 23284</strain>
    </source>
</reference>
<dbReference type="InterPro" id="IPR021153">
    <property type="entry name" value="HrcA_C"/>
</dbReference>
<protein>
    <recommendedName>
        <fullName evidence="5">Heat-inducible transcription repressor HrcA</fullName>
    </recommendedName>
</protein>
<comment type="function">
    <text evidence="5">Negative regulator of class I heat shock genes (grpE-dnaK-dnaJ and groELS operons). Prevents heat-shock induction of these operons.</text>
</comment>
<feature type="domain" description="Heat-inducible transcription repressor HrcA C-terminal" evidence="7">
    <location>
        <begin position="165"/>
        <end position="388"/>
    </location>
</feature>
<dbReference type="Gene3D" id="3.30.450.40">
    <property type="match status" value="1"/>
</dbReference>
<dbReference type="Pfam" id="PF01628">
    <property type="entry name" value="HrcA"/>
    <property type="match status" value="1"/>
</dbReference>
<comment type="caution">
    <text evidence="8">The sequence shown here is derived from an EMBL/GenBank/DDBJ whole genome shotgun (WGS) entry which is preliminary data.</text>
</comment>
<dbReference type="Gene3D" id="3.30.390.60">
    <property type="entry name" value="Heat-inducible transcription repressor hrca homolog, domain 3"/>
    <property type="match status" value="1"/>
</dbReference>
<dbReference type="InterPro" id="IPR036390">
    <property type="entry name" value="WH_DNA-bd_sf"/>
</dbReference>
<feature type="region of interest" description="Disordered" evidence="6">
    <location>
        <begin position="18"/>
        <end position="46"/>
    </location>
</feature>
<dbReference type="InterPro" id="IPR029016">
    <property type="entry name" value="GAF-like_dom_sf"/>
</dbReference>
<dbReference type="NCBIfam" id="TIGR00331">
    <property type="entry name" value="hrcA"/>
    <property type="match status" value="1"/>
</dbReference>